<name>A0A067MZN1_BOTB1</name>
<dbReference type="HOGENOM" id="CLU_685096_0_0_1"/>
<accession>A0A067MZN1</accession>
<keyword evidence="1" id="KW-1133">Transmembrane helix</keyword>
<keyword evidence="3" id="KW-1185">Reference proteome</keyword>
<reference evidence="3" key="1">
    <citation type="journal article" date="2014" name="Proc. Natl. Acad. Sci. U.S.A.">
        <title>Extensive sampling of basidiomycete genomes demonstrates inadequacy of the white-rot/brown-rot paradigm for wood decay fungi.</title>
        <authorList>
            <person name="Riley R."/>
            <person name="Salamov A.A."/>
            <person name="Brown D.W."/>
            <person name="Nagy L.G."/>
            <person name="Floudas D."/>
            <person name="Held B.W."/>
            <person name="Levasseur A."/>
            <person name="Lombard V."/>
            <person name="Morin E."/>
            <person name="Otillar R."/>
            <person name="Lindquist E.A."/>
            <person name="Sun H."/>
            <person name="LaButti K.M."/>
            <person name="Schmutz J."/>
            <person name="Jabbour D."/>
            <person name="Luo H."/>
            <person name="Baker S.E."/>
            <person name="Pisabarro A.G."/>
            <person name="Walton J.D."/>
            <person name="Blanchette R.A."/>
            <person name="Henrissat B."/>
            <person name="Martin F."/>
            <person name="Cullen D."/>
            <person name="Hibbett D.S."/>
            <person name="Grigoriev I.V."/>
        </authorList>
    </citation>
    <scope>NUCLEOTIDE SEQUENCE [LARGE SCALE GENOMIC DNA]</scope>
    <source>
        <strain evidence="3">FD-172 SS1</strain>
    </source>
</reference>
<dbReference type="InterPro" id="IPR032675">
    <property type="entry name" value="LRR_dom_sf"/>
</dbReference>
<dbReference type="STRING" id="930990.A0A067MZN1"/>
<dbReference type="OrthoDB" id="3063971at2759"/>
<feature type="transmembrane region" description="Helical" evidence="1">
    <location>
        <begin position="7"/>
        <end position="25"/>
    </location>
</feature>
<evidence type="ECO:0000313" key="2">
    <source>
        <dbReference type="EMBL" id="KDQ16986.1"/>
    </source>
</evidence>
<dbReference type="Gene3D" id="3.80.10.10">
    <property type="entry name" value="Ribonuclease Inhibitor"/>
    <property type="match status" value="1"/>
</dbReference>
<dbReference type="AlphaFoldDB" id="A0A067MZN1"/>
<proteinExistence type="predicted"/>
<evidence type="ECO:0000313" key="3">
    <source>
        <dbReference type="Proteomes" id="UP000027195"/>
    </source>
</evidence>
<dbReference type="Proteomes" id="UP000027195">
    <property type="component" value="Unassembled WGS sequence"/>
</dbReference>
<sequence>MARWESLLITVQSCLVGYLFFGLGGTTPSLKNLTIYVGLRNEGDDDDVDFDNDDDNDDEDSGEYVALPVNVSFNCDPNLVWHRSGGLCQNNRLHSIFYNPWPACPNLKELFLAGLHWTTLIFHSPSAGLVEISRPTYLHIEDLKGVGKVLPFIHAPSMQRFYHSESSDSLTEVQIWPCASYIEADDRGYVPRFEGQPIALEAVNAQVLNLTDIPLDIARPLALSTTHLGSAAFIAISQCPGRSLHSISLPALTSIRVESSPSLLGHIRAPRLESIEVCGDSATNMEMVASLSDLIEHSAPLALHYLSMSFVTAADENIVWCLKRLPLLETLKIGTCSVSDVLSRALSTPFSGEKGPKWLLPRLTEIELVENSGMVPASVIKLIKSRNNSSSRGGSMPPHITG</sequence>
<evidence type="ECO:0000256" key="1">
    <source>
        <dbReference type="SAM" id="Phobius"/>
    </source>
</evidence>
<protein>
    <recommendedName>
        <fullName evidence="4">F-box domain-containing protein</fullName>
    </recommendedName>
</protein>
<dbReference type="InParanoid" id="A0A067MZN1"/>
<evidence type="ECO:0008006" key="4">
    <source>
        <dbReference type="Google" id="ProtNLM"/>
    </source>
</evidence>
<organism evidence="2 3">
    <name type="scientific">Botryobasidium botryosum (strain FD-172 SS1)</name>
    <dbReference type="NCBI Taxonomy" id="930990"/>
    <lineage>
        <taxon>Eukaryota</taxon>
        <taxon>Fungi</taxon>
        <taxon>Dikarya</taxon>
        <taxon>Basidiomycota</taxon>
        <taxon>Agaricomycotina</taxon>
        <taxon>Agaricomycetes</taxon>
        <taxon>Cantharellales</taxon>
        <taxon>Botryobasidiaceae</taxon>
        <taxon>Botryobasidium</taxon>
    </lineage>
</organism>
<dbReference type="EMBL" id="KL198025">
    <property type="protein sequence ID" value="KDQ16986.1"/>
    <property type="molecule type" value="Genomic_DNA"/>
</dbReference>
<keyword evidence="1" id="KW-0472">Membrane</keyword>
<keyword evidence="1" id="KW-0812">Transmembrane</keyword>
<dbReference type="SUPFAM" id="SSF52047">
    <property type="entry name" value="RNI-like"/>
    <property type="match status" value="1"/>
</dbReference>
<gene>
    <name evidence="2" type="ORF">BOTBODRAFT_172595</name>
</gene>